<evidence type="ECO:0000313" key="11">
    <source>
        <dbReference type="EMBL" id="QSE98765.1"/>
    </source>
</evidence>
<sequence>MKNTIKFLTVMALAMVIAPSYGQEEDIFELSLEELMDIDIYSVSKKAESLFEAPLSSSTLTKEEIYNAGATSIPEALRLVPGLIVREMTNGSYDIHLRGFDNINRYGDGTSSANQITLVMIDGRPVFNYNLGGTNWEALPVDLVDVERIEVVRGPSAPLYGPNAVAGVINIITKDVDGDGVVANANVSAGTDNTYIGGVRLGYQFNEKFSAQVSGNFQRRDRQDDEIFLYQQNAYGDPGNDNFETGVERNGVNLMLDYAVAEDFNIGVQTGLQRAEVVKPFTQNATTPFSQSVYESEYVNLAVNKGGLSGRFSYTTGFDDLNKGAAQVLLKYDYSIVDANLEYNWNLSDKISVRPGFSYQSAAYNNEDYVDLSQGTIGVFQGEQTVENIAGSLMADIEVTEKLRLVAGGRVDKFNSPDEAYFAYQFAATYDINDKNLIRAVVSKSNSGSFIGPNFLDVQLPPANLYYQGDKNLDLFQIQMFELGYRTKLSNKLELNIELFRQQAENTNALIVDIPQAPYTPGGDYFRYVNMPVESVQNGVTLSANYVPSTKVQLKPFVTFQKTESENLASSQSIFGLADLSDDENDQTPAVYGGFYLNVKATEKLTVNLNPYFMSEQNQYSFYDNVNPATTVGEIDSRLIVNAKVNYMINNHFNVYLNGRNLLGDEKAEFYGTDRTSMLLMAGASIKF</sequence>
<keyword evidence="5 9" id="KW-0732">Signal</keyword>
<keyword evidence="2 8" id="KW-0813">Transport</keyword>
<evidence type="ECO:0000256" key="9">
    <source>
        <dbReference type="SAM" id="SignalP"/>
    </source>
</evidence>
<evidence type="ECO:0000256" key="6">
    <source>
        <dbReference type="ARBA" id="ARBA00023136"/>
    </source>
</evidence>
<organism evidence="11 12">
    <name type="scientific">Fulvivirga lutea</name>
    <dbReference type="NCBI Taxonomy" id="2810512"/>
    <lineage>
        <taxon>Bacteria</taxon>
        <taxon>Pseudomonadati</taxon>
        <taxon>Bacteroidota</taxon>
        <taxon>Cytophagia</taxon>
        <taxon>Cytophagales</taxon>
        <taxon>Fulvivirgaceae</taxon>
        <taxon>Fulvivirga</taxon>
    </lineage>
</organism>
<dbReference type="Gene3D" id="2.40.170.20">
    <property type="entry name" value="TonB-dependent receptor, beta-barrel domain"/>
    <property type="match status" value="1"/>
</dbReference>
<evidence type="ECO:0000256" key="8">
    <source>
        <dbReference type="PROSITE-ProRule" id="PRU01360"/>
    </source>
</evidence>
<dbReference type="AlphaFoldDB" id="A0A974WM41"/>
<accession>A0A974WM41</accession>
<comment type="similarity">
    <text evidence="8">Belongs to the TonB-dependent receptor family.</text>
</comment>
<protein>
    <submittedName>
        <fullName evidence="11">TonB-dependent receptor</fullName>
    </submittedName>
</protein>
<dbReference type="Proteomes" id="UP000662783">
    <property type="component" value="Chromosome"/>
</dbReference>
<dbReference type="SUPFAM" id="SSF56935">
    <property type="entry name" value="Porins"/>
    <property type="match status" value="1"/>
</dbReference>
<dbReference type="EMBL" id="CP070608">
    <property type="protein sequence ID" value="QSE98765.1"/>
    <property type="molecule type" value="Genomic_DNA"/>
</dbReference>
<dbReference type="PANTHER" id="PTHR30069:SF29">
    <property type="entry name" value="HEMOGLOBIN AND HEMOGLOBIN-HAPTOGLOBIN-BINDING PROTEIN 1-RELATED"/>
    <property type="match status" value="1"/>
</dbReference>
<keyword evidence="6 8" id="KW-0472">Membrane</keyword>
<feature type="domain" description="TonB-dependent receptor plug" evidence="10">
    <location>
        <begin position="51"/>
        <end position="168"/>
    </location>
</feature>
<gene>
    <name evidence="11" type="ORF">JR347_06705</name>
</gene>
<dbReference type="InterPro" id="IPR036942">
    <property type="entry name" value="Beta-barrel_TonB_sf"/>
</dbReference>
<dbReference type="GO" id="GO:0015344">
    <property type="term" value="F:siderophore uptake transmembrane transporter activity"/>
    <property type="evidence" value="ECO:0007669"/>
    <property type="project" value="TreeGrafter"/>
</dbReference>
<evidence type="ECO:0000313" key="12">
    <source>
        <dbReference type="Proteomes" id="UP000662783"/>
    </source>
</evidence>
<dbReference type="PANTHER" id="PTHR30069">
    <property type="entry name" value="TONB-DEPENDENT OUTER MEMBRANE RECEPTOR"/>
    <property type="match status" value="1"/>
</dbReference>
<dbReference type="KEGG" id="fuv:JR347_06705"/>
<evidence type="ECO:0000256" key="5">
    <source>
        <dbReference type="ARBA" id="ARBA00022729"/>
    </source>
</evidence>
<evidence type="ECO:0000256" key="4">
    <source>
        <dbReference type="ARBA" id="ARBA00022692"/>
    </source>
</evidence>
<dbReference type="GO" id="GO:0009279">
    <property type="term" value="C:cell outer membrane"/>
    <property type="evidence" value="ECO:0007669"/>
    <property type="project" value="UniProtKB-SubCell"/>
</dbReference>
<evidence type="ECO:0000259" key="10">
    <source>
        <dbReference type="Pfam" id="PF07715"/>
    </source>
</evidence>
<dbReference type="InterPro" id="IPR037066">
    <property type="entry name" value="Plug_dom_sf"/>
</dbReference>
<reference evidence="11" key="1">
    <citation type="submission" date="2021-02" db="EMBL/GenBank/DDBJ databases">
        <title>Fulvivirga sp. S481 isolated from sea water.</title>
        <authorList>
            <person name="Bae S.S."/>
            <person name="Baek K."/>
        </authorList>
    </citation>
    <scope>NUCLEOTIDE SEQUENCE</scope>
    <source>
        <strain evidence="11">S481</strain>
    </source>
</reference>
<dbReference type="InterPro" id="IPR039426">
    <property type="entry name" value="TonB-dep_rcpt-like"/>
</dbReference>
<feature type="chain" id="PRO_5037031882" evidence="9">
    <location>
        <begin position="23"/>
        <end position="688"/>
    </location>
</feature>
<dbReference type="PROSITE" id="PS52016">
    <property type="entry name" value="TONB_DEPENDENT_REC_3"/>
    <property type="match status" value="1"/>
</dbReference>
<dbReference type="Pfam" id="PF07715">
    <property type="entry name" value="Plug"/>
    <property type="match status" value="1"/>
</dbReference>
<evidence type="ECO:0000256" key="1">
    <source>
        <dbReference type="ARBA" id="ARBA00004571"/>
    </source>
</evidence>
<name>A0A974WM41_9BACT</name>
<dbReference type="Gene3D" id="2.170.130.10">
    <property type="entry name" value="TonB-dependent receptor, plug domain"/>
    <property type="match status" value="1"/>
</dbReference>
<dbReference type="RefSeq" id="WP_205723279.1">
    <property type="nucleotide sequence ID" value="NZ_CP070608.1"/>
</dbReference>
<dbReference type="GO" id="GO:0044718">
    <property type="term" value="P:siderophore transmembrane transport"/>
    <property type="evidence" value="ECO:0007669"/>
    <property type="project" value="TreeGrafter"/>
</dbReference>
<keyword evidence="3 8" id="KW-1134">Transmembrane beta strand</keyword>
<feature type="signal peptide" evidence="9">
    <location>
        <begin position="1"/>
        <end position="22"/>
    </location>
</feature>
<comment type="subcellular location">
    <subcellularLocation>
        <location evidence="1 8">Cell outer membrane</location>
        <topology evidence="1 8">Multi-pass membrane protein</topology>
    </subcellularLocation>
</comment>
<keyword evidence="12" id="KW-1185">Reference proteome</keyword>
<proteinExistence type="inferred from homology"/>
<evidence type="ECO:0000256" key="3">
    <source>
        <dbReference type="ARBA" id="ARBA00022452"/>
    </source>
</evidence>
<keyword evidence="11" id="KW-0675">Receptor</keyword>
<dbReference type="InterPro" id="IPR012910">
    <property type="entry name" value="Plug_dom"/>
</dbReference>
<keyword evidence="4 8" id="KW-0812">Transmembrane</keyword>
<evidence type="ECO:0000256" key="2">
    <source>
        <dbReference type="ARBA" id="ARBA00022448"/>
    </source>
</evidence>
<keyword evidence="7 8" id="KW-0998">Cell outer membrane</keyword>
<evidence type="ECO:0000256" key="7">
    <source>
        <dbReference type="ARBA" id="ARBA00023237"/>
    </source>
</evidence>